<dbReference type="Pfam" id="PF08266">
    <property type="entry name" value="Cadherin_2"/>
    <property type="match status" value="1"/>
</dbReference>
<evidence type="ECO:0000256" key="9">
    <source>
        <dbReference type="ARBA" id="ARBA00022989"/>
    </source>
</evidence>
<dbReference type="AlphaFoldDB" id="A0A6J2UQF1"/>
<evidence type="ECO:0000313" key="17">
    <source>
        <dbReference type="RefSeq" id="XP_030621316.1"/>
    </source>
</evidence>
<evidence type="ECO:0000256" key="5">
    <source>
        <dbReference type="ARBA" id="ARBA00022729"/>
    </source>
</evidence>
<evidence type="ECO:0000256" key="2">
    <source>
        <dbReference type="ARBA" id="ARBA00004251"/>
    </source>
</evidence>
<dbReference type="SUPFAM" id="SSF49313">
    <property type="entry name" value="Cadherin-like"/>
    <property type="match status" value="6"/>
</dbReference>
<dbReference type="InterPro" id="IPR020894">
    <property type="entry name" value="Cadherin_CS"/>
</dbReference>
<feature type="transmembrane region" description="Helical" evidence="13">
    <location>
        <begin position="684"/>
        <end position="709"/>
    </location>
</feature>
<keyword evidence="3" id="KW-1003">Cell membrane</keyword>
<evidence type="ECO:0000256" key="14">
    <source>
        <dbReference type="SAM" id="SignalP"/>
    </source>
</evidence>
<evidence type="ECO:0000256" key="13">
    <source>
        <dbReference type="SAM" id="Phobius"/>
    </source>
</evidence>
<dbReference type="FunFam" id="2.60.40.60:FF:000006">
    <property type="entry name" value="Protocadherin alpha 2"/>
    <property type="match status" value="1"/>
</dbReference>
<keyword evidence="5 14" id="KW-0732">Signal</keyword>
<dbReference type="Gene3D" id="2.60.40.60">
    <property type="entry name" value="Cadherins"/>
    <property type="match status" value="6"/>
</dbReference>
<dbReference type="Pfam" id="PF16492">
    <property type="entry name" value="Cadherin_C_2"/>
    <property type="match status" value="1"/>
</dbReference>
<feature type="domain" description="Cadherin" evidence="15">
    <location>
        <begin position="345"/>
        <end position="449"/>
    </location>
</feature>
<keyword evidence="11" id="KW-0325">Glycoprotein</keyword>
<comment type="subcellular location">
    <subcellularLocation>
        <location evidence="2">Cell membrane</location>
        <topology evidence="2">Single-pass type I membrane protein</topology>
    </subcellularLocation>
</comment>
<dbReference type="FunFam" id="2.60.40.60:FF:000002">
    <property type="entry name" value="Protocadherin alpha 2"/>
    <property type="match status" value="1"/>
</dbReference>
<dbReference type="GO" id="GO:0005886">
    <property type="term" value="C:plasma membrane"/>
    <property type="evidence" value="ECO:0007669"/>
    <property type="project" value="UniProtKB-SubCell"/>
</dbReference>
<dbReference type="InterPro" id="IPR032455">
    <property type="entry name" value="Cadherin_C"/>
</dbReference>
<dbReference type="FunFam" id="2.60.40.60:FF:000007">
    <property type="entry name" value="Protocadherin alpha 2"/>
    <property type="match status" value="1"/>
</dbReference>
<keyword evidence="6" id="KW-0677">Repeat</keyword>
<dbReference type="Proteomes" id="UP000504632">
    <property type="component" value="Chromosome 2"/>
</dbReference>
<gene>
    <name evidence="17" type="primary">LOC115804967</name>
</gene>
<evidence type="ECO:0000256" key="10">
    <source>
        <dbReference type="ARBA" id="ARBA00023136"/>
    </source>
</evidence>
<dbReference type="GO" id="GO:0007156">
    <property type="term" value="P:homophilic cell adhesion via plasma membrane adhesion molecules"/>
    <property type="evidence" value="ECO:0007669"/>
    <property type="project" value="InterPro"/>
</dbReference>
<feature type="domain" description="Cadherin" evidence="15">
    <location>
        <begin position="240"/>
        <end position="344"/>
    </location>
</feature>
<dbReference type="InterPro" id="IPR002126">
    <property type="entry name" value="Cadherin-like_dom"/>
</dbReference>
<evidence type="ECO:0000256" key="1">
    <source>
        <dbReference type="ARBA" id="ARBA00003436"/>
    </source>
</evidence>
<organism evidence="16 17">
    <name type="scientific">Chanos chanos</name>
    <name type="common">Milkfish</name>
    <name type="synonym">Mugil chanos</name>
    <dbReference type="NCBI Taxonomy" id="29144"/>
    <lineage>
        <taxon>Eukaryota</taxon>
        <taxon>Metazoa</taxon>
        <taxon>Chordata</taxon>
        <taxon>Craniata</taxon>
        <taxon>Vertebrata</taxon>
        <taxon>Euteleostomi</taxon>
        <taxon>Actinopterygii</taxon>
        <taxon>Neopterygii</taxon>
        <taxon>Teleostei</taxon>
        <taxon>Ostariophysi</taxon>
        <taxon>Gonorynchiformes</taxon>
        <taxon>Chanidae</taxon>
        <taxon>Chanos</taxon>
    </lineage>
</organism>
<dbReference type="PROSITE" id="PS50268">
    <property type="entry name" value="CADHERIN_2"/>
    <property type="match status" value="6"/>
</dbReference>
<dbReference type="Pfam" id="PF00028">
    <property type="entry name" value="Cadherin"/>
    <property type="match status" value="5"/>
</dbReference>
<evidence type="ECO:0000256" key="6">
    <source>
        <dbReference type="ARBA" id="ARBA00022737"/>
    </source>
</evidence>
<feature type="domain" description="Cadherin" evidence="15">
    <location>
        <begin position="131"/>
        <end position="239"/>
    </location>
</feature>
<dbReference type="FunFam" id="2.60.40.60:FF:000001">
    <property type="entry name" value="Protocadherin alpha 2"/>
    <property type="match status" value="1"/>
</dbReference>
<keyword evidence="8" id="KW-0130">Cell adhesion</keyword>
<evidence type="ECO:0000256" key="11">
    <source>
        <dbReference type="ARBA" id="ARBA00023180"/>
    </source>
</evidence>
<keyword evidence="10 13" id="KW-0472">Membrane</keyword>
<evidence type="ECO:0000256" key="4">
    <source>
        <dbReference type="ARBA" id="ARBA00022692"/>
    </source>
</evidence>
<dbReference type="InParanoid" id="A0A6J2UQF1"/>
<dbReference type="PANTHER" id="PTHR24028">
    <property type="entry name" value="CADHERIN-87A"/>
    <property type="match status" value="1"/>
</dbReference>
<keyword evidence="16" id="KW-1185">Reference proteome</keyword>
<feature type="chain" id="PRO_5026885996" evidence="14">
    <location>
        <begin position="26"/>
        <end position="802"/>
    </location>
</feature>
<feature type="domain" description="Cadherin" evidence="15">
    <location>
        <begin position="450"/>
        <end position="559"/>
    </location>
</feature>
<feature type="signal peptide" evidence="14">
    <location>
        <begin position="1"/>
        <end position="25"/>
    </location>
</feature>
<dbReference type="GeneID" id="115804967"/>
<dbReference type="FunFam" id="2.60.40.60:FF:000004">
    <property type="entry name" value="Protocadherin 1 gamma 2"/>
    <property type="match status" value="1"/>
</dbReference>
<keyword evidence="9 13" id="KW-1133">Transmembrane helix</keyword>
<dbReference type="InterPro" id="IPR015919">
    <property type="entry name" value="Cadherin-like_sf"/>
</dbReference>
<dbReference type="RefSeq" id="XP_030621316.1">
    <property type="nucleotide sequence ID" value="XM_030765456.1"/>
</dbReference>
<dbReference type="SMART" id="SM00112">
    <property type="entry name" value="CA"/>
    <property type="match status" value="6"/>
</dbReference>
<reference evidence="17" key="1">
    <citation type="submission" date="2025-08" db="UniProtKB">
        <authorList>
            <consortium name="RefSeq"/>
        </authorList>
    </citation>
    <scope>IDENTIFICATION</scope>
</reference>
<accession>A0A6J2UQF1</accession>
<comment type="function">
    <text evidence="1">Potential calcium-dependent cell-adhesion protein. May be involved in the establishment and maintenance of specific neuronal connections in the brain.</text>
</comment>
<evidence type="ECO:0000256" key="8">
    <source>
        <dbReference type="ARBA" id="ARBA00022889"/>
    </source>
</evidence>
<proteinExistence type="predicted"/>
<feature type="domain" description="Cadherin" evidence="15">
    <location>
        <begin position="25"/>
        <end position="130"/>
    </location>
</feature>
<evidence type="ECO:0000256" key="7">
    <source>
        <dbReference type="ARBA" id="ARBA00022837"/>
    </source>
</evidence>
<dbReference type="PANTHER" id="PTHR24028:SF296">
    <property type="entry name" value="PROTOCADHERIN 1 GAMMA 11 PRECURSOR-RELATED"/>
    <property type="match status" value="1"/>
</dbReference>
<dbReference type="FunFam" id="2.60.40.60:FF:000129">
    <property type="entry name" value="protocadherin alpha-C2 isoform X1"/>
    <property type="match status" value="1"/>
</dbReference>
<dbReference type="OrthoDB" id="6252479at2759"/>
<dbReference type="PRINTS" id="PR00205">
    <property type="entry name" value="CADHERIN"/>
</dbReference>
<evidence type="ECO:0000313" key="16">
    <source>
        <dbReference type="Proteomes" id="UP000504632"/>
    </source>
</evidence>
<keyword evidence="4 13" id="KW-0812">Transmembrane</keyword>
<name>A0A6J2UQF1_CHACN</name>
<dbReference type="InterPro" id="IPR013164">
    <property type="entry name" value="Cadherin_N"/>
</dbReference>
<protein>
    <submittedName>
        <fullName evidence="17">Protocadherin gamma-A12-like</fullName>
    </submittedName>
</protein>
<evidence type="ECO:0000259" key="15">
    <source>
        <dbReference type="PROSITE" id="PS50268"/>
    </source>
</evidence>
<dbReference type="GO" id="GO:0005509">
    <property type="term" value="F:calcium ion binding"/>
    <property type="evidence" value="ECO:0007669"/>
    <property type="project" value="UniProtKB-UniRule"/>
</dbReference>
<evidence type="ECO:0000256" key="12">
    <source>
        <dbReference type="PROSITE-ProRule" id="PRU00043"/>
    </source>
</evidence>
<dbReference type="PROSITE" id="PS00232">
    <property type="entry name" value="CADHERIN_1"/>
    <property type="match status" value="2"/>
</dbReference>
<sequence>MRMRSCCMLWPSCAYLALFLYGALGQVRYSVPEEMARGSFVGDIAKDLGLDSKRLMTGKARIFNVDGREYVELDREKGHIIVRERIDRELLCVGAMSACSFSFEVVLENPIELYSVTVEILDENDNTPVFPKSEIELEISESVSTGARFSLESAIDPDVGINSIQSYTVHPTDHFGLKTQIRAGNSKSVELILQTPLDREKQEHLYLTVTAVDGGNPKRTGTVKIHVVILDANDNAPVFERGFYKVSVPENTDKGTLLITVKAVDEDLKSGSNIQYYFEHDTAAIKDLFSVDASTGEIRLIGKLDFEKSTVHEFKIQAKDQGGLSDSCDVTIEVTDVNDNAPKITLMSFSSTLSEDSPPGTVVAMFNVQDTDSEENGKVTCFTDGSFPFKIVSTLTNYYSLVTDSVLDREQITDYNITITAKDGGSPSLYSKKMLHVKISDVNDNAPQFEQEVYSAHMMENNSPSLSIFNVNAYDADLGANARISYFICEGDFNGIPVTSLVSINSENGVIYASKSFDFEQVKFFIFTVKAQDGGSPPLSSNATVKIIIQDQNDNAPQVLYPVQTGGSIVAEMVPRSAEVGYLVTKVVAVDVDSGQNAWLSYKLLKTTDRALFEVGLQNGEIRTIRQVTDKDAVKQRLTVVVMDNGQPARSATVSVNVVVADSFPEVLSEFTDFSHNKDYNGNLTFYLVLALAVVSFLFTVSIIAILSVKCYRWRRGRMLYKSTTDLPVIPYYPPIYADVEGTGTLKQVYSYELCGTNDSRKSDLRFLRPFGQGVLSADVNGMGTLQRQDNQSEDLDVSLEE</sequence>
<evidence type="ECO:0000256" key="3">
    <source>
        <dbReference type="ARBA" id="ARBA00022475"/>
    </source>
</evidence>
<keyword evidence="7 12" id="KW-0106">Calcium</keyword>
<feature type="domain" description="Cadherin" evidence="15">
    <location>
        <begin position="574"/>
        <end position="671"/>
    </location>
</feature>
<dbReference type="GO" id="GO:0009653">
    <property type="term" value="P:anatomical structure morphogenesis"/>
    <property type="evidence" value="ECO:0007669"/>
    <property type="project" value="UniProtKB-ARBA"/>
</dbReference>
<dbReference type="InterPro" id="IPR050174">
    <property type="entry name" value="Protocadherin/Cadherin-CA"/>
</dbReference>
<dbReference type="CDD" id="cd11304">
    <property type="entry name" value="Cadherin_repeat"/>
    <property type="match status" value="5"/>
</dbReference>